<keyword evidence="1" id="KW-0723">Serine/threonine-protein kinase</keyword>
<organism evidence="1 2">
    <name type="scientific">Spiromyces aspiralis</name>
    <dbReference type="NCBI Taxonomy" id="68401"/>
    <lineage>
        <taxon>Eukaryota</taxon>
        <taxon>Fungi</taxon>
        <taxon>Fungi incertae sedis</taxon>
        <taxon>Zoopagomycota</taxon>
        <taxon>Kickxellomycotina</taxon>
        <taxon>Kickxellomycetes</taxon>
        <taxon>Kickxellales</taxon>
        <taxon>Kickxellaceae</taxon>
        <taxon>Spiromyces</taxon>
    </lineage>
</organism>
<keyword evidence="1" id="KW-0418">Kinase</keyword>
<sequence length="139" mass="15255">MAGHSIDGGNIQFVRQIGVGTYGDVYLAIDRRSQKKYAVKILPRPKKPSSADNASPTGGNNSSPSSPLLDARELAPEIALYVQIPAHSNIVRLERVLHTHDQIFMLMEYCAGGDLYENISSPKDPSLRIQGNDALIRRL</sequence>
<keyword evidence="2" id="KW-1185">Reference proteome</keyword>
<name>A0ACC1HLL6_9FUNG</name>
<proteinExistence type="predicted"/>
<evidence type="ECO:0000313" key="1">
    <source>
        <dbReference type="EMBL" id="KAJ1676058.1"/>
    </source>
</evidence>
<keyword evidence="1" id="KW-0808">Transferase</keyword>
<protein>
    <submittedName>
        <fullName evidence="1">Serine/threonine protein kinase</fullName>
    </submittedName>
</protein>
<feature type="non-terminal residue" evidence="1">
    <location>
        <position position="139"/>
    </location>
</feature>
<accession>A0ACC1HLL6</accession>
<comment type="caution">
    <text evidence="1">The sequence shown here is derived from an EMBL/GenBank/DDBJ whole genome shotgun (WGS) entry which is preliminary data.</text>
</comment>
<dbReference type="Proteomes" id="UP001145114">
    <property type="component" value="Unassembled WGS sequence"/>
</dbReference>
<evidence type="ECO:0000313" key="2">
    <source>
        <dbReference type="Proteomes" id="UP001145114"/>
    </source>
</evidence>
<dbReference type="EMBL" id="JAMZIH010005132">
    <property type="protein sequence ID" value="KAJ1676058.1"/>
    <property type="molecule type" value="Genomic_DNA"/>
</dbReference>
<gene>
    <name evidence="1" type="primary">SKS1_2</name>
    <name evidence="1" type="ORF">EV182_008967</name>
</gene>
<reference evidence="1" key="1">
    <citation type="submission" date="2022-06" db="EMBL/GenBank/DDBJ databases">
        <title>Phylogenomic reconstructions and comparative analyses of Kickxellomycotina fungi.</title>
        <authorList>
            <person name="Reynolds N.K."/>
            <person name="Stajich J.E."/>
            <person name="Barry K."/>
            <person name="Grigoriev I.V."/>
            <person name="Crous P."/>
            <person name="Smith M.E."/>
        </authorList>
    </citation>
    <scope>NUCLEOTIDE SEQUENCE</scope>
    <source>
        <strain evidence="1">RSA 2271</strain>
    </source>
</reference>